<evidence type="ECO:0000259" key="3">
    <source>
        <dbReference type="PROSITE" id="PS51831"/>
    </source>
</evidence>
<feature type="domain" description="HD" evidence="3">
    <location>
        <begin position="68"/>
        <end position="193"/>
    </location>
</feature>
<dbReference type="GO" id="GO:0005634">
    <property type="term" value="C:nucleus"/>
    <property type="evidence" value="ECO:0007669"/>
    <property type="project" value="TreeGrafter"/>
</dbReference>
<dbReference type="SUPFAM" id="SSF109604">
    <property type="entry name" value="HD-domain/PDEase-like"/>
    <property type="match status" value="2"/>
</dbReference>
<dbReference type="OrthoDB" id="9991235at2759"/>
<dbReference type="Pfam" id="PF01966">
    <property type="entry name" value="HD"/>
    <property type="match status" value="2"/>
</dbReference>
<accession>A0A1X7TTZ3</accession>
<dbReference type="GO" id="GO:0008832">
    <property type="term" value="F:dGTPase activity"/>
    <property type="evidence" value="ECO:0007669"/>
    <property type="project" value="TreeGrafter"/>
</dbReference>
<dbReference type="InterPro" id="IPR003607">
    <property type="entry name" value="HD/PDEase_dom"/>
</dbReference>
<dbReference type="Gene3D" id="1.10.3210.10">
    <property type="entry name" value="Hypothetical protein af1432"/>
    <property type="match status" value="2"/>
</dbReference>
<feature type="region of interest" description="Disordered" evidence="2">
    <location>
        <begin position="403"/>
        <end position="426"/>
    </location>
</feature>
<name>A0A1X7TTZ3_AMPQE</name>
<reference evidence="4" key="1">
    <citation type="submission" date="2017-05" db="UniProtKB">
        <authorList>
            <consortium name="EnsemblMetazoa"/>
        </authorList>
    </citation>
    <scope>IDENTIFICATION</scope>
</reference>
<dbReference type="PANTHER" id="PTHR11373:SF4">
    <property type="entry name" value="DEOXYNUCLEOSIDE TRIPHOSPHATE TRIPHOSPHOHYDROLASE SAMHD1"/>
    <property type="match status" value="1"/>
</dbReference>
<dbReference type="InterPro" id="IPR050135">
    <property type="entry name" value="dGTPase-like"/>
</dbReference>
<organism evidence="4">
    <name type="scientific">Amphimedon queenslandica</name>
    <name type="common">Sponge</name>
    <dbReference type="NCBI Taxonomy" id="400682"/>
    <lineage>
        <taxon>Eukaryota</taxon>
        <taxon>Metazoa</taxon>
        <taxon>Porifera</taxon>
        <taxon>Demospongiae</taxon>
        <taxon>Heteroscleromorpha</taxon>
        <taxon>Haplosclerida</taxon>
        <taxon>Niphatidae</taxon>
        <taxon>Amphimedon</taxon>
    </lineage>
</organism>
<dbReference type="InParanoid" id="A0A1X7TTZ3"/>
<proteinExistence type="inferred from homology"/>
<evidence type="ECO:0000256" key="2">
    <source>
        <dbReference type="SAM" id="MobiDB-lite"/>
    </source>
</evidence>
<evidence type="ECO:0000313" key="4">
    <source>
        <dbReference type="EnsemblMetazoa" id="Aqu2.1.18649_001"/>
    </source>
</evidence>
<dbReference type="PROSITE" id="PS51831">
    <property type="entry name" value="HD"/>
    <property type="match status" value="1"/>
</dbReference>
<sequence>MATGPPVRSEPELDPPVEFGTIMDPVHGSIQLDKYLFKIIDRPEFQRLRKIKQFAGVYYVYPGGVHTRFEHSIGVCYIAGKLVDALNEHPRPTKTDKRLWITKEEKICIQIAALCHDIGHGSFSHLYDFAVEEKLSDDEKKNELSPHEYRSAEIIKNMMNSNLIKELRKFKGSVEAFTSDEEYFKLVKRIITFDKDCKKLPKAISKRKEEIRKLVDVFGEEKSYLFEIVANGFTGIDVDKMDYFARDARSVGLPNSFDWRVCYIASQLVDALNKNQQNIITPNEKKCIQIAALCHDLGHGPYSHLYDAAVKRHFKEEKSAHEHRSAQLIDDIMAVVDKDIIIPKDAVDKEGIWGKYIELVKDMITFSEFYKEYKKEEKKCEKGMKSEEKEDFEQRNLNNEKRFNDYWKKRTPDGTKSYKEKSYLFE</sequence>
<comment type="similarity">
    <text evidence="1">Belongs to the SAMHD1 family.</text>
</comment>
<dbReference type="InterPro" id="IPR006674">
    <property type="entry name" value="HD_domain"/>
</dbReference>
<dbReference type="CDD" id="cd00077">
    <property type="entry name" value="HDc"/>
    <property type="match status" value="2"/>
</dbReference>
<protein>
    <recommendedName>
        <fullName evidence="3">HD domain-containing protein</fullName>
    </recommendedName>
</protein>
<evidence type="ECO:0000256" key="1">
    <source>
        <dbReference type="ARBA" id="ARBA00005776"/>
    </source>
</evidence>
<dbReference type="EnsemblMetazoa" id="Aqu2.1.18649_001">
    <property type="protein sequence ID" value="Aqu2.1.18649_001"/>
    <property type="gene ID" value="Aqu2.1.18649"/>
</dbReference>
<dbReference type="SMART" id="SM00471">
    <property type="entry name" value="HDc"/>
    <property type="match status" value="2"/>
</dbReference>
<dbReference type="GO" id="GO:0006203">
    <property type="term" value="P:dGTP catabolic process"/>
    <property type="evidence" value="ECO:0007669"/>
    <property type="project" value="TreeGrafter"/>
</dbReference>
<dbReference type="AlphaFoldDB" id="A0A1X7TTZ3"/>
<dbReference type="PANTHER" id="PTHR11373">
    <property type="entry name" value="DEOXYNUCLEOSIDE TRIPHOSPHATE TRIPHOSPHOHYDROLASE"/>
    <property type="match status" value="1"/>
</dbReference>